<dbReference type="EMBL" id="JAGYPE010000003">
    <property type="protein sequence ID" value="MBS4183543.1"/>
    <property type="molecule type" value="Genomic_DNA"/>
</dbReference>
<sequence length="47" mass="5079">MRWNSGMWSSGRRRWCTGDVVGPTQTVPIRLVGCSPSPVDGCGTMVP</sequence>
<reference evidence="1" key="1">
    <citation type="submission" date="2021-05" db="EMBL/GenBank/DDBJ databases">
        <title>Novel Bacillus species.</title>
        <authorList>
            <person name="Liu G."/>
        </authorList>
    </citation>
    <scope>NUCLEOTIDE SEQUENCE</scope>
    <source>
        <strain evidence="1">FJAT-50051</strain>
    </source>
</reference>
<protein>
    <submittedName>
        <fullName evidence="1">Uncharacterized protein</fullName>
    </submittedName>
</protein>
<accession>A0A942T1L2</accession>
<comment type="caution">
    <text evidence="1">The sequence shown here is derived from an EMBL/GenBank/DDBJ whole genome shotgun (WGS) entry which is preliminary data.</text>
</comment>
<name>A0A942T1L2_9BACI</name>
<gene>
    <name evidence="1" type="ORF">KHB02_19305</name>
</gene>
<proteinExistence type="predicted"/>
<organism evidence="1">
    <name type="scientific">Neobacillus citreus</name>
    <dbReference type="NCBI Taxonomy" id="2833578"/>
    <lineage>
        <taxon>Bacteria</taxon>
        <taxon>Bacillati</taxon>
        <taxon>Bacillota</taxon>
        <taxon>Bacilli</taxon>
        <taxon>Bacillales</taxon>
        <taxon>Bacillaceae</taxon>
        <taxon>Neobacillus</taxon>
    </lineage>
</organism>
<evidence type="ECO:0000313" key="1">
    <source>
        <dbReference type="EMBL" id="MBS4183543.1"/>
    </source>
</evidence>
<dbReference type="AlphaFoldDB" id="A0A942T1L2"/>